<feature type="region of interest" description="Disordered" evidence="1">
    <location>
        <begin position="1"/>
        <end position="107"/>
    </location>
</feature>
<protein>
    <submittedName>
        <fullName evidence="2">Uncharacterized protein</fullName>
    </submittedName>
</protein>
<reference evidence="2" key="1">
    <citation type="submission" date="2020-03" db="EMBL/GenBank/DDBJ databases">
        <authorList>
            <person name="Weist P."/>
        </authorList>
    </citation>
    <scope>NUCLEOTIDE SEQUENCE</scope>
</reference>
<name>A0A9N7U7W2_PLEPL</name>
<evidence type="ECO:0000313" key="3">
    <source>
        <dbReference type="Proteomes" id="UP001153269"/>
    </source>
</evidence>
<dbReference type="AlphaFoldDB" id="A0A9N7U7W2"/>
<organism evidence="2 3">
    <name type="scientific">Pleuronectes platessa</name>
    <name type="common">European plaice</name>
    <dbReference type="NCBI Taxonomy" id="8262"/>
    <lineage>
        <taxon>Eukaryota</taxon>
        <taxon>Metazoa</taxon>
        <taxon>Chordata</taxon>
        <taxon>Craniata</taxon>
        <taxon>Vertebrata</taxon>
        <taxon>Euteleostomi</taxon>
        <taxon>Actinopterygii</taxon>
        <taxon>Neopterygii</taxon>
        <taxon>Teleostei</taxon>
        <taxon>Neoteleostei</taxon>
        <taxon>Acanthomorphata</taxon>
        <taxon>Carangaria</taxon>
        <taxon>Pleuronectiformes</taxon>
        <taxon>Pleuronectoidei</taxon>
        <taxon>Pleuronectidae</taxon>
        <taxon>Pleuronectes</taxon>
    </lineage>
</organism>
<feature type="compositionally biased region" description="Basic and acidic residues" evidence="1">
    <location>
        <begin position="1"/>
        <end position="23"/>
    </location>
</feature>
<comment type="caution">
    <text evidence="2">The sequence shown here is derived from an EMBL/GenBank/DDBJ whole genome shotgun (WGS) entry which is preliminary data.</text>
</comment>
<accession>A0A9N7U7W2</accession>
<sequence>MDERSDGWSHWGEMKWRNGDRGQGKVKRKSIGLGAAETGRKGKGVKEKIRSKNKCKRVEKIKRGTTGRGREGDGRMEGEGTYGTQDVERGKEGGEGSGNLCLKARAV</sequence>
<feature type="compositionally biased region" description="Basic and acidic residues" evidence="1">
    <location>
        <begin position="38"/>
        <end position="78"/>
    </location>
</feature>
<gene>
    <name evidence="2" type="ORF">PLEPLA_LOCUS13700</name>
</gene>
<evidence type="ECO:0000313" key="2">
    <source>
        <dbReference type="EMBL" id="CAB1425767.1"/>
    </source>
</evidence>
<evidence type="ECO:0000256" key="1">
    <source>
        <dbReference type="SAM" id="MobiDB-lite"/>
    </source>
</evidence>
<proteinExistence type="predicted"/>
<keyword evidence="3" id="KW-1185">Reference proteome</keyword>
<dbReference type="EMBL" id="CADEAL010000833">
    <property type="protein sequence ID" value="CAB1425767.1"/>
    <property type="molecule type" value="Genomic_DNA"/>
</dbReference>
<dbReference type="Proteomes" id="UP001153269">
    <property type="component" value="Unassembled WGS sequence"/>
</dbReference>